<dbReference type="EMBL" id="CAEZYF010000006">
    <property type="protein sequence ID" value="CAB4718960.1"/>
    <property type="molecule type" value="Genomic_DNA"/>
</dbReference>
<dbReference type="SUPFAM" id="SSF53300">
    <property type="entry name" value="vWA-like"/>
    <property type="match status" value="1"/>
</dbReference>
<evidence type="ECO:0000256" key="2">
    <source>
        <dbReference type="SAM" id="MobiDB-lite"/>
    </source>
</evidence>
<reference evidence="7" key="1">
    <citation type="submission" date="2020-05" db="EMBL/GenBank/DDBJ databases">
        <authorList>
            <person name="Chiriac C."/>
            <person name="Salcher M."/>
            <person name="Ghai R."/>
            <person name="Kavagutti S V."/>
        </authorList>
    </citation>
    <scope>NUCLEOTIDE SEQUENCE</scope>
</reference>
<evidence type="ECO:0000313" key="8">
    <source>
        <dbReference type="EMBL" id="CAB5005704.1"/>
    </source>
</evidence>
<organism evidence="7">
    <name type="scientific">freshwater metagenome</name>
    <dbReference type="NCBI Taxonomy" id="449393"/>
    <lineage>
        <taxon>unclassified sequences</taxon>
        <taxon>metagenomes</taxon>
        <taxon>ecological metagenomes</taxon>
    </lineage>
</organism>
<dbReference type="SMART" id="SM00327">
    <property type="entry name" value="VWA"/>
    <property type="match status" value="1"/>
</dbReference>
<dbReference type="Gene3D" id="3.40.50.410">
    <property type="entry name" value="von Willebrand factor, type A domain"/>
    <property type="match status" value="1"/>
</dbReference>
<dbReference type="AlphaFoldDB" id="A0A6J7IGQ1"/>
<dbReference type="EMBL" id="CAFBIY010000261">
    <property type="protein sequence ID" value="CAB4853465.1"/>
    <property type="molecule type" value="Genomic_DNA"/>
</dbReference>
<feature type="domain" description="VWFA" evidence="3">
    <location>
        <begin position="475"/>
        <end position="657"/>
    </location>
</feature>
<dbReference type="CDD" id="cd00198">
    <property type="entry name" value="vWFA"/>
    <property type="match status" value="1"/>
</dbReference>
<accession>A0A6J7IGQ1</accession>
<evidence type="ECO:0000313" key="6">
    <source>
        <dbReference type="EMBL" id="CAB4853465.1"/>
    </source>
</evidence>
<proteinExistence type="predicted"/>
<dbReference type="EMBL" id="CAESGF010000006">
    <property type="protein sequence ID" value="CAB4363469.1"/>
    <property type="molecule type" value="Genomic_DNA"/>
</dbReference>
<dbReference type="Pfam" id="PF13519">
    <property type="entry name" value="VWA_2"/>
    <property type="match status" value="1"/>
</dbReference>
<keyword evidence="1" id="KW-0175">Coiled coil</keyword>
<sequence length="673" mass="76973">MVSRFTYSRWDGSQKGFDLDADTLFDSLTDDLLYHGDVNAALRKMMQQGMNDRNGERVQGLREMLDKLRKERQERLDKHDLGGVYKEIADALDDIVDEERHAVEQATADAERSGDERRAQSARDASAERNFRLDMLPNDLAGKVRELQSYDFESGEAQQRFEELMDKLRQQLMQQAVDQMSSAMQNMSPEDMQRTKDMMAALNEMLEKQQRGEEPGFDEFMQQYGDFFPENPQTLEELLENMAQRMAAMQQMMNSMSPEQRSQLQQLSDQLMDDMDLRWQMDQLGRNLQGMFPQMGWGESREFRGEQGMGMGEAMQQMQDLSDLDQLEQLLRNANSPAQLAEADMDRVRDLMGDDAAKSLERLAELTKMLEDAGLIQNKDGKLELTPKGLRKIGNNALRDLFAKLAKDKSGQHASNRIGQGHERNYDTKPYEYGDPFNLDLERTIRNAISRNGTGTPVKLSPEDFEIERTEHLTRSSTVLMLDLSMSMPMRDNFLPAKKVAMALHSLITSQFPRDFMGIVGFSETAYVLTAQQLPEVSWDFAYGTNMHHGFTLARQMLSRQTGTKQIIMITDGEPTAHITPDGYPFFNYPPVQETVEATLREVVRCTRDGIRINTFMLDADRGLQHFVEQLTSINRGRAFFTNHENLGDYVLVDFIEHKKSLARGSGRGRRAG</sequence>
<evidence type="ECO:0000313" key="7">
    <source>
        <dbReference type="EMBL" id="CAB4930403.1"/>
    </source>
</evidence>
<dbReference type="InterPro" id="IPR002035">
    <property type="entry name" value="VWF_A"/>
</dbReference>
<evidence type="ECO:0000313" key="5">
    <source>
        <dbReference type="EMBL" id="CAB4718960.1"/>
    </source>
</evidence>
<evidence type="ECO:0000256" key="1">
    <source>
        <dbReference type="SAM" id="Coils"/>
    </source>
</evidence>
<dbReference type="InterPro" id="IPR036465">
    <property type="entry name" value="vWFA_dom_sf"/>
</dbReference>
<feature type="coiled-coil region" evidence="1">
    <location>
        <begin position="51"/>
        <end position="78"/>
    </location>
</feature>
<gene>
    <name evidence="5" type="ORF">UFOPK2656_01175</name>
    <name evidence="6" type="ORF">UFOPK3267_02996</name>
    <name evidence="7" type="ORF">UFOPK3651_01440</name>
    <name evidence="8" type="ORF">UFOPK3931_02508</name>
    <name evidence="4" type="ORF">UFOPK4189_01249</name>
</gene>
<dbReference type="EMBL" id="CAFBOL010000088">
    <property type="protein sequence ID" value="CAB5005704.1"/>
    <property type="molecule type" value="Genomic_DNA"/>
</dbReference>
<evidence type="ECO:0000313" key="4">
    <source>
        <dbReference type="EMBL" id="CAB4363469.1"/>
    </source>
</evidence>
<feature type="region of interest" description="Disordered" evidence="2">
    <location>
        <begin position="103"/>
        <end position="130"/>
    </location>
</feature>
<name>A0A6J7IGQ1_9ZZZZ</name>
<dbReference type="EMBL" id="CAFBMT010000006">
    <property type="protein sequence ID" value="CAB4930403.1"/>
    <property type="molecule type" value="Genomic_DNA"/>
</dbReference>
<evidence type="ECO:0000259" key="3">
    <source>
        <dbReference type="SMART" id="SM00327"/>
    </source>
</evidence>
<protein>
    <submittedName>
        <fullName evidence="7">Unannotated protein</fullName>
    </submittedName>
</protein>